<keyword evidence="1" id="KW-0229">DNA integration</keyword>
<dbReference type="RefSeq" id="WP_096442126.1">
    <property type="nucleotide sequence ID" value="NZ_NWTO01000003.1"/>
</dbReference>
<organism evidence="4 5">
    <name type="scientific">Vibrio mediterranei</name>
    <dbReference type="NCBI Taxonomy" id="689"/>
    <lineage>
        <taxon>Bacteria</taxon>
        <taxon>Pseudomonadati</taxon>
        <taxon>Pseudomonadota</taxon>
        <taxon>Gammaproteobacteria</taxon>
        <taxon>Vibrionales</taxon>
        <taxon>Vibrionaceae</taxon>
        <taxon>Vibrio</taxon>
    </lineage>
</organism>
<dbReference type="Proteomes" id="UP000238163">
    <property type="component" value="Unassembled WGS sequence"/>
</dbReference>
<evidence type="ECO:0000256" key="2">
    <source>
        <dbReference type="ARBA" id="ARBA00023172"/>
    </source>
</evidence>
<dbReference type="PANTHER" id="PTHR30349">
    <property type="entry name" value="PHAGE INTEGRASE-RELATED"/>
    <property type="match status" value="1"/>
</dbReference>
<protein>
    <submittedName>
        <fullName evidence="4">Integrase</fullName>
    </submittedName>
</protein>
<reference evidence="4 5" key="1">
    <citation type="submission" date="2018-03" db="EMBL/GenBank/DDBJ databases">
        <title>Genetic Diversity and Phenotypic Plasticity of AHL Mediated Quorum Sensing in Environmental Strains of Vibrio mediterranei.</title>
        <authorList>
            <person name="Lantoine F."/>
            <person name="Vouve F."/>
        </authorList>
    </citation>
    <scope>NUCLEOTIDE SEQUENCE [LARGE SCALE GENOMIC DNA]</scope>
    <source>
        <strain evidence="4 5">17LN0615E</strain>
    </source>
</reference>
<accession>A0ABX5DHC1</accession>
<proteinExistence type="predicted"/>
<gene>
    <name evidence="4" type="ORF">COR51_00565</name>
</gene>
<dbReference type="SUPFAM" id="SSF56349">
    <property type="entry name" value="DNA breaking-rejoining enzymes"/>
    <property type="match status" value="1"/>
</dbReference>
<sequence>MIEQSESFPEDFGVDYCLMSINTNKYPSYISRPDSNAEIIHEVRESSKRFIHALPLLIDPDGINVVPANLYLHSLLHDPDIKSVRTIESHANALLSFYRWLSMTIPEHVNLKTGLVVEDKRPLTIYDCTEKLEDSPVVRFRDYLLEHLYTADENGKICGAPSTASNYVLKIVAYYSFLYRNRIIPLSKTFRPFEYKSKKIRITNKKKRDQHHALSHLNANYGRDIFVETTGLTKPFKNQQTPQGADIRELRPLRENEKQVLYQYLDVDNSSDTKHLMLYLKTEVGLRVEELVTFPESVVDKPQSKVVKVQIGENVNGCITKFDKVRTIEIPAHVMDLLHEYKFSKERTSAIRSGLLRHGRLFVKSNGGIYATNTIQKYVEEIRNTLKIMGNDVYFSAHDLRATFATDWLYDKYMETGKPFEALISELADLMGHESTATTQKYVNYMNDDKTWTEFALRKNQYAQQTLR</sequence>
<keyword evidence="5" id="KW-1185">Reference proteome</keyword>
<dbReference type="InterPro" id="IPR002104">
    <property type="entry name" value="Integrase_catalytic"/>
</dbReference>
<evidence type="ECO:0000313" key="5">
    <source>
        <dbReference type="Proteomes" id="UP000238163"/>
    </source>
</evidence>
<dbReference type="Pfam" id="PF00589">
    <property type="entry name" value="Phage_integrase"/>
    <property type="match status" value="1"/>
</dbReference>
<dbReference type="CDD" id="cd00397">
    <property type="entry name" value="DNA_BRE_C"/>
    <property type="match status" value="1"/>
</dbReference>
<feature type="domain" description="Tyr recombinase" evidence="3">
    <location>
        <begin position="248"/>
        <end position="457"/>
    </location>
</feature>
<dbReference type="Gene3D" id="1.10.443.10">
    <property type="entry name" value="Intergrase catalytic core"/>
    <property type="match status" value="1"/>
</dbReference>
<evidence type="ECO:0000313" key="4">
    <source>
        <dbReference type="EMBL" id="PRQ69118.1"/>
    </source>
</evidence>
<dbReference type="PANTHER" id="PTHR30349:SF64">
    <property type="entry name" value="PROPHAGE INTEGRASE INTD-RELATED"/>
    <property type="match status" value="1"/>
</dbReference>
<comment type="caution">
    <text evidence="4">The sequence shown here is derived from an EMBL/GenBank/DDBJ whole genome shotgun (WGS) entry which is preliminary data.</text>
</comment>
<dbReference type="InterPro" id="IPR013762">
    <property type="entry name" value="Integrase-like_cat_sf"/>
</dbReference>
<name>A0ABX5DHC1_9VIBR</name>
<dbReference type="InterPro" id="IPR050090">
    <property type="entry name" value="Tyrosine_recombinase_XerCD"/>
</dbReference>
<keyword evidence="2" id="KW-0233">DNA recombination</keyword>
<evidence type="ECO:0000256" key="1">
    <source>
        <dbReference type="ARBA" id="ARBA00022908"/>
    </source>
</evidence>
<dbReference type="EMBL" id="NWTN01000001">
    <property type="protein sequence ID" value="PRQ69118.1"/>
    <property type="molecule type" value="Genomic_DNA"/>
</dbReference>
<dbReference type="InterPro" id="IPR011010">
    <property type="entry name" value="DNA_brk_join_enz"/>
</dbReference>
<evidence type="ECO:0000259" key="3">
    <source>
        <dbReference type="PROSITE" id="PS51898"/>
    </source>
</evidence>
<dbReference type="PROSITE" id="PS51898">
    <property type="entry name" value="TYR_RECOMBINASE"/>
    <property type="match status" value="1"/>
</dbReference>